<organism evidence="2 3">
    <name type="scientific">Zootermopsis nevadensis</name>
    <name type="common">Dampwood termite</name>
    <dbReference type="NCBI Taxonomy" id="136037"/>
    <lineage>
        <taxon>Eukaryota</taxon>
        <taxon>Metazoa</taxon>
        <taxon>Ecdysozoa</taxon>
        <taxon>Arthropoda</taxon>
        <taxon>Hexapoda</taxon>
        <taxon>Insecta</taxon>
        <taxon>Pterygota</taxon>
        <taxon>Neoptera</taxon>
        <taxon>Polyneoptera</taxon>
        <taxon>Dictyoptera</taxon>
        <taxon>Blattodea</taxon>
        <taxon>Blattoidea</taxon>
        <taxon>Termitoidae</taxon>
        <taxon>Termopsidae</taxon>
        <taxon>Zootermopsis</taxon>
    </lineage>
</organism>
<evidence type="ECO:0000256" key="1">
    <source>
        <dbReference type="SAM" id="MobiDB-lite"/>
    </source>
</evidence>
<keyword evidence="3" id="KW-1185">Reference proteome</keyword>
<dbReference type="OMA" id="SFTFHRE"/>
<feature type="region of interest" description="Disordered" evidence="1">
    <location>
        <begin position="152"/>
        <end position="173"/>
    </location>
</feature>
<feature type="region of interest" description="Disordered" evidence="1">
    <location>
        <begin position="1"/>
        <end position="30"/>
    </location>
</feature>
<dbReference type="eggNOG" id="ENOG502S8ZD">
    <property type="taxonomic scope" value="Eukaryota"/>
</dbReference>
<reference evidence="2 3" key="1">
    <citation type="journal article" date="2014" name="Nat. Commun.">
        <title>Molecular traces of alternative social organization in a termite genome.</title>
        <authorList>
            <person name="Terrapon N."/>
            <person name="Li C."/>
            <person name="Robertson H.M."/>
            <person name="Ji L."/>
            <person name="Meng X."/>
            <person name="Booth W."/>
            <person name="Chen Z."/>
            <person name="Childers C.P."/>
            <person name="Glastad K.M."/>
            <person name="Gokhale K."/>
            <person name="Gowin J."/>
            <person name="Gronenberg W."/>
            <person name="Hermansen R.A."/>
            <person name="Hu H."/>
            <person name="Hunt B.G."/>
            <person name="Huylmans A.K."/>
            <person name="Khalil S.M."/>
            <person name="Mitchell R.D."/>
            <person name="Munoz-Torres M.C."/>
            <person name="Mustard J.A."/>
            <person name="Pan H."/>
            <person name="Reese J.T."/>
            <person name="Scharf M.E."/>
            <person name="Sun F."/>
            <person name="Vogel H."/>
            <person name="Xiao J."/>
            <person name="Yang W."/>
            <person name="Yang Z."/>
            <person name="Yang Z."/>
            <person name="Zhou J."/>
            <person name="Zhu J."/>
            <person name="Brent C.S."/>
            <person name="Elsik C.G."/>
            <person name="Goodisman M.A."/>
            <person name="Liberles D.A."/>
            <person name="Roe R.M."/>
            <person name="Vargo E.L."/>
            <person name="Vilcinskas A."/>
            <person name="Wang J."/>
            <person name="Bornberg-Bauer E."/>
            <person name="Korb J."/>
            <person name="Zhang G."/>
            <person name="Liebig J."/>
        </authorList>
    </citation>
    <scope>NUCLEOTIDE SEQUENCE [LARGE SCALE GENOMIC DNA]</scope>
    <source>
        <tissue evidence="2">Whole organism</tissue>
    </source>
</reference>
<name>A0A067R8Y2_ZOONE</name>
<dbReference type="InParanoid" id="A0A067R8Y2"/>
<evidence type="ECO:0000313" key="3">
    <source>
        <dbReference type="Proteomes" id="UP000027135"/>
    </source>
</evidence>
<dbReference type="Proteomes" id="UP000027135">
    <property type="component" value="Unassembled WGS sequence"/>
</dbReference>
<sequence>MRSDKGSKSFTFHTPQLDIGTHNEPGKPRVTRQRLQDRFDNECSYSLKSTKEDFKTSQKRWTNLNLSSISLLPIHSRRVLRSGADKLSRTLSNVRTTFGTLSQKFRCSTRRRYRLKNESPHSPITPQTRSRHLLGRTPTKLYSPFGIESPYRRNVRSGGSRDKENVTSIGKCPTHQRESTHSSCCGSTRGSGFCCQSTLHDGKRPFSFFGPWQKFDSDLEEARIGIWEFNQTANDIVRRSLRH</sequence>
<proteinExistence type="predicted"/>
<dbReference type="EMBL" id="KK852622">
    <property type="protein sequence ID" value="KDR19976.1"/>
    <property type="molecule type" value="Genomic_DNA"/>
</dbReference>
<evidence type="ECO:0000313" key="2">
    <source>
        <dbReference type="EMBL" id="KDR19976.1"/>
    </source>
</evidence>
<gene>
    <name evidence="2" type="ORF">L798_05942</name>
</gene>
<dbReference type="AlphaFoldDB" id="A0A067R8Y2"/>
<accession>A0A067R8Y2</accession>
<protein>
    <submittedName>
        <fullName evidence="2">Uncharacterized protein</fullName>
    </submittedName>
</protein>